<evidence type="ECO:0000313" key="2">
    <source>
        <dbReference type="Proteomes" id="UP000009085"/>
    </source>
</evidence>
<name>Q9MC70_BPD3</name>
<reference evidence="1 2" key="4">
    <citation type="journal article" date="1999" name="J. Bacteriol.">
        <title>Cloning and analysis of the capsid morphogenesis genes of Pseudomonas aeruginosa bacteriophage D3: another example of protein chain mail?</title>
        <authorList>
            <person name="Gilakjan Z.A."/>
            <person name="Kropinski A.M."/>
        </authorList>
    </citation>
    <scope>NUCLEOTIDE SEQUENCE [LARGE SCALE GENOMIC DNA]</scope>
</reference>
<sequence>MSNSIAQRQESSAIVHAGESATILQVIQRAAADPACDIEKMERLMAMHERMQSRSAEAEFNASMAAMQSELPSIAERGAITVNGQKRSNYATFEDINDIVKPIMQRFGFAVSFRVETVQTGVSVTGILMHCAGHREQTTMLVPLDTSGSKNAVQSLGSSVSYGKRYVLSALLNITTRGEDDDGNAAVPPKKLITKAQAQQLKALLSQCLQDTQEAFDAMYGSAEGVPSADFDAALARLTKARERAKRSQE</sequence>
<dbReference type="EMBL" id="AF165214">
    <property type="protein sequence ID" value="AAF80811.2"/>
    <property type="molecule type" value="Genomic_DNA"/>
</dbReference>
<accession>Q9MC70</accession>
<organismHost>
    <name type="scientific">Pseudomonas aeruginosa</name>
    <dbReference type="NCBI Taxonomy" id="287"/>
</organismHost>
<organism evidence="1 2">
    <name type="scientific">Pseudomonas phage D3</name>
    <name type="common">Bacteriophage D3</name>
    <dbReference type="NCBI Taxonomy" id="2932880"/>
    <lineage>
        <taxon>Viruses</taxon>
        <taxon>Duplodnaviria</taxon>
        <taxon>Heunggongvirae</taxon>
        <taxon>Uroviricota</taxon>
        <taxon>Caudoviricetes</taxon>
        <taxon>Detrevirus</taxon>
        <taxon>Detrevirus D3</taxon>
    </lineage>
</organism>
<reference evidence="1 2" key="1">
    <citation type="journal article" date="1994" name="J. Bacteriol.">
        <title>Cloning of the early promoters of Pseudomonas aeruginosa bacteriophage D3: sequence of the immunity region of D3.</title>
        <authorList>
            <person name="Farinha M.A."/>
            <person name="Allan B.J."/>
            <person name="Gertman E.M."/>
            <person name="Ronald S.L."/>
            <person name="Kropinski A.M."/>
        </authorList>
    </citation>
    <scope>NUCLEOTIDE SEQUENCE [LARGE SCALE GENOMIC DNA]</scope>
</reference>
<reference evidence="1 2" key="3">
    <citation type="journal article" date="1999" name="Can. J. Microbiol.">
        <title>Transfer RNA genes and their significance to codon usage in the Pseudomonas aeruginosa lamboid bacteriophage D3.</title>
        <authorList>
            <person name="Kropinski A.M."/>
            <person name="Sibbald M.J."/>
        </authorList>
    </citation>
    <scope>NUCLEOTIDE SEQUENCE [LARGE SCALE GENOMIC DNA]</scope>
</reference>
<dbReference type="Proteomes" id="UP000009085">
    <property type="component" value="Segment"/>
</dbReference>
<protein>
    <submittedName>
        <fullName evidence="1">ERF family protein</fullName>
    </submittedName>
</protein>
<reference evidence="1 2" key="5">
    <citation type="journal article" date="2000" name="J. Bacteriol.">
        <title>Sequence of the genome of the temperate, serotype-converting, Pseudomonas aeruginosa bacteriophage D3.</title>
        <authorList>
            <person name="Kropinski A.M."/>
        </authorList>
    </citation>
    <scope>NUCLEOTIDE SEQUENCE [LARGE SCALE GENOMIC DNA]</scope>
</reference>
<gene>
    <name evidence="1" type="primary">orf52</name>
</gene>
<evidence type="ECO:0000313" key="1">
    <source>
        <dbReference type="EMBL" id="AAF80811.2"/>
    </source>
</evidence>
<dbReference type="InterPro" id="IPR007499">
    <property type="entry name" value="ERF_bacteria_virus"/>
</dbReference>
<reference evidence="1 2" key="2">
    <citation type="journal article" date="1996" name="Gene">
        <title>Genetic and sequence analysis of the cos region of the temperate Pseudomonas aeruginosa bacteriophage, D3.</title>
        <authorList>
            <person name="Sharp R."/>
            <person name="Jansons I.S."/>
            <person name="Gertman E."/>
            <person name="Kropinski A.M."/>
        </authorList>
    </citation>
    <scope>NUCLEOTIDE SEQUENCE [LARGE SCALE GENOMIC DNA]</scope>
</reference>
<dbReference type="Pfam" id="PF04404">
    <property type="entry name" value="ERF"/>
    <property type="match status" value="1"/>
</dbReference>
<dbReference type="KEGG" id="vg:1262922"/>
<proteinExistence type="predicted"/>
<dbReference type="RefSeq" id="NP_061548.2">
    <property type="nucleotide sequence ID" value="NC_002484.2"/>
</dbReference>
<keyword evidence="2" id="KW-1185">Reference proteome</keyword>
<dbReference type="GeneID" id="1262922"/>